<evidence type="ECO:0000256" key="1">
    <source>
        <dbReference type="ARBA" id="ARBA00004651"/>
    </source>
</evidence>
<feature type="transmembrane region" description="Helical" evidence="6">
    <location>
        <begin position="374"/>
        <end position="398"/>
    </location>
</feature>
<comment type="subcellular location">
    <subcellularLocation>
        <location evidence="1">Cell membrane</location>
        <topology evidence="1">Multi-pass membrane protein</topology>
    </subcellularLocation>
</comment>
<dbReference type="InterPro" id="IPR036259">
    <property type="entry name" value="MFS_trans_sf"/>
</dbReference>
<keyword evidence="3 6" id="KW-1133">Transmembrane helix</keyword>
<dbReference type="AlphaFoldDB" id="F5XQ91"/>
<dbReference type="Proteomes" id="UP000007947">
    <property type="component" value="Chromosome"/>
</dbReference>
<feature type="transmembrane region" description="Helical" evidence="6">
    <location>
        <begin position="62"/>
        <end position="82"/>
    </location>
</feature>
<dbReference type="InterPro" id="IPR011701">
    <property type="entry name" value="MFS"/>
</dbReference>
<feature type="transmembrane region" description="Helical" evidence="6">
    <location>
        <begin position="223"/>
        <end position="240"/>
    </location>
</feature>
<dbReference type="Gene3D" id="1.20.1250.20">
    <property type="entry name" value="MFS general substrate transporter like domains"/>
    <property type="match status" value="1"/>
</dbReference>
<feature type="region of interest" description="Disordered" evidence="5">
    <location>
        <begin position="1"/>
        <end position="20"/>
    </location>
</feature>
<dbReference type="eggNOG" id="COG0477">
    <property type="taxonomic scope" value="Bacteria"/>
</dbReference>
<feature type="transmembrane region" description="Helical" evidence="6">
    <location>
        <begin position="94"/>
        <end position="115"/>
    </location>
</feature>
<feature type="domain" description="Major facilitator superfamily (MFS) profile" evidence="7">
    <location>
        <begin position="28"/>
        <end position="471"/>
    </location>
</feature>
<sequence>MGRMSTDQPEPTTPPDESGAVPVSRRALAIGICTCVVAIAFESIAVATAMPVAARDLDGLDYYAWSFSLFLIGMLFATVVAGRLSDRIGPGKPLFVGLAIFALGLVVAGTAGSMLQLVGGRLIQGLGSGVMNTASFVLIAHAFDARQRPRMFTYISTAWVLPAFVGPPISAWITETFSWHWVFFAVLPLVAFGAAVSAPTVINLIKNFTPLPQRANRPKPAPLWAAGVVALAAAAIQLAGQRLDLIAVGLLGAGIAGLLVALPRLMPPGFLRWRHGLPAVIWVRALLPGAFFGAESFLPLMLVEQRHVPLVLAGAMLTIGAIGWTVASWLQSQSWLPVRRDRLITYGTLSVCLGIAVCLVVALSPGLWFGLVGVGWLFGGFGMGLATASTGLAVMTLTPAAEQGRNGASLNVGDALGSGLFVGVAGSIFAALHDRTELSITFGALLAAMVVVGLLATLSSLRIGPVNNESYRPR</sequence>
<dbReference type="Pfam" id="PF07690">
    <property type="entry name" value="MFS_1"/>
    <property type="match status" value="1"/>
</dbReference>
<dbReference type="PROSITE" id="PS50850">
    <property type="entry name" value="MFS"/>
    <property type="match status" value="1"/>
</dbReference>
<feature type="transmembrane region" description="Helical" evidence="6">
    <location>
        <begin position="310"/>
        <end position="331"/>
    </location>
</feature>
<dbReference type="InterPro" id="IPR020846">
    <property type="entry name" value="MFS_dom"/>
</dbReference>
<feature type="transmembrane region" description="Helical" evidence="6">
    <location>
        <begin position="179"/>
        <end position="202"/>
    </location>
</feature>
<feature type="transmembrane region" description="Helical" evidence="6">
    <location>
        <begin position="410"/>
        <end position="432"/>
    </location>
</feature>
<evidence type="ECO:0000256" key="2">
    <source>
        <dbReference type="ARBA" id="ARBA00022692"/>
    </source>
</evidence>
<accession>F5XQ91</accession>
<evidence type="ECO:0000256" key="6">
    <source>
        <dbReference type="SAM" id="Phobius"/>
    </source>
</evidence>
<evidence type="ECO:0000313" key="8">
    <source>
        <dbReference type="EMBL" id="BAK36922.1"/>
    </source>
</evidence>
<evidence type="ECO:0000256" key="5">
    <source>
        <dbReference type="SAM" id="MobiDB-lite"/>
    </source>
</evidence>
<evidence type="ECO:0000313" key="9">
    <source>
        <dbReference type="Proteomes" id="UP000007947"/>
    </source>
</evidence>
<dbReference type="EMBL" id="AP012204">
    <property type="protein sequence ID" value="BAK36922.1"/>
    <property type="molecule type" value="Genomic_DNA"/>
</dbReference>
<dbReference type="SUPFAM" id="SSF103473">
    <property type="entry name" value="MFS general substrate transporter"/>
    <property type="match status" value="1"/>
</dbReference>
<dbReference type="STRING" id="1032480.MLP_39080"/>
<gene>
    <name evidence="8" type="ordered locus">MLP_39080</name>
</gene>
<dbReference type="PANTHER" id="PTHR23501:SF154">
    <property type="entry name" value="MULTIDRUG-EFFLUX TRANSPORTER RV1634-RELATED"/>
    <property type="match status" value="1"/>
</dbReference>
<keyword evidence="4 6" id="KW-0472">Membrane</keyword>
<dbReference type="HOGENOM" id="CLU_000960_2_6_11"/>
<keyword evidence="9" id="KW-1185">Reference proteome</keyword>
<dbReference type="GO" id="GO:0022857">
    <property type="term" value="F:transmembrane transporter activity"/>
    <property type="evidence" value="ECO:0007669"/>
    <property type="project" value="InterPro"/>
</dbReference>
<evidence type="ECO:0000256" key="4">
    <source>
        <dbReference type="ARBA" id="ARBA00023136"/>
    </source>
</evidence>
<dbReference type="GO" id="GO:0005886">
    <property type="term" value="C:plasma membrane"/>
    <property type="evidence" value="ECO:0007669"/>
    <property type="project" value="UniProtKB-SubCell"/>
</dbReference>
<dbReference type="PANTHER" id="PTHR23501">
    <property type="entry name" value="MAJOR FACILITATOR SUPERFAMILY"/>
    <property type="match status" value="1"/>
</dbReference>
<feature type="compositionally biased region" description="Low complexity" evidence="5">
    <location>
        <begin position="1"/>
        <end position="10"/>
    </location>
</feature>
<feature type="transmembrane region" description="Helical" evidence="6">
    <location>
        <begin position="152"/>
        <end position="173"/>
    </location>
</feature>
<evidence type="ECO:0000256" key="3">
    <source>
        <dbReference type="ARBA" id="ARBA00022989"/>
    </source>
</evidence>
<feature type="transmembrane region" description="Helical" evidence="6">
    <location>
        <begin position="277"/>
        <end position="298"/>
    </location>
</feature>
<keyword evidence="2 6" id="KW-0812">Transmembrane</keyword>
<organism evidence="8 9">
    <name type="scientific">Microlunatus phosphovorus (strain ATCC 700054 / DSM 10555 / JCM 9379 / NBRC 101784 / NCIMB 13414 / VKM Ac-1990 / NM-1)</name>
    <dbReference type="NCBI Taxonomy" id="1032480"/>
    <lineage>
        <taxon>Bacteria</taxon>
        <taxon>Bacillati</taxon>
        <taxon>Actinomycetota</taxon>
        <taxon>Actinomycetes</taxon>
        <taxon>Propionibacteriales</taxon>
        <taxon>Propionibacteriaceae</taxon>
        <taxon>Microlunatus</taxon>
    </lineage>
</organism>
<dbReference type="OrthoDB" id="9778875at2"/>
<feature type="transmembrane region" description="Helical" evidence="6">
    <location>
        <begin position="246"/>
        <end position="265"/>
    </location>
</feature>
<feature type="transmembrane region" description="Helical" evidence="6">
    <location>
        <begin position="343"/>
        <end position="368"/>
    </location>
</feature>
<dbReference type="KEGG" id="mph:MLP_39080"/>
<evidence type="ECO:0000259" key="7">
    <source>
        <dbReference type="PROSITE" id="PS50850"/>
    </source>
</evidence>
<proteinExistence type="predicted"/>
<feature type="transmembrane region" description="Helical" evidence="6">
    <location>
        <begin position="438"/>
        <end position="458"/>
    </location>
</feature>
<feature type="transmembrane region" description="Helical" evidence="6">
    <location>
        <begin position="27"/>
        <end position="50"/>
    </location>
</feature>
<name>F5XQ91_MICPN</name>
<reference evidence="8 9" key="1">
    <citation type="submission" date="2011-05" db="EMBL/GenBank/DDBJ databases">
        <title>Whole genome sequence of Microlunatus phosphovorus NM-1.</title>
        <authorList>
            <person name="Hosoyama A."/>
            <person name="Sasaki K."/>
            <person name="Harada T."/>
            <person name="Igarashi R."/>
            <person name="Kawakoshi A."/>
            <person name="Sasagawa M."/>
            <person name="Fukada J."/>
            <person name="Nakamura S."/>
            <person name="Katano Y."/>
            <person name="Hanada S."/>
            <person name="Kamagata Y."/>
            <person name="Nakamura N."/>
            <person name="Yamazaki S."/>
            <person name="Fujita N."/>
        </authorList>
    </citation>
    <scope>NUCLEOTIDE SEQUENCE [LARGE SCALE GENOMIC DNA]</scope>
    <source>
        <strain evidence="9">ATCC 700054 / DSM 10555 / JCM 9379 / NBRC 101784 / NCIMB 13414 / VKM Ac-1990 / NM-1</strain>
    </source>
</reference>
<protein>
    <submittedName>
        <fullName evidence="8">Putative drug resistance transporter</fullName>
    </submittedName>
</protein>
<feature type="transmembrane region" description="Helical" evidence="6">
    <location>
        <begin position="121"/>
        <end position="140"/>
    </location>
</feature>